<name>X1FSC8_9ZZZZ</name>
<accession>X1FSC8</accession>
<proteinExistence type="predicted"/>
<feature type="non-terminal residue" evidence="1">
    <location>
        <position position="36"/>
    </location>
</feature>
<sequence length="36" mass="4172">MKENLIYTKTGSYAAAMDEYDVKFYKLNVEMTNTST</sequence>
<comment type="caution">
    <text evidence="1">The sequence shown here is derived from an EMBL/GenBank/DDBJ whole genome shotgun (WGS) entry which is preliminary data.</text>
</comment>
<protein>
    <submittedName>
        <fullName evidence="1">Uncharacterized protein</fullName>
    </submittedName>
</protein>
<organism evidence="1">
    <name type="scientific">marine sediment metagenome</name>
    <dbReference type="NCBI Taxonomy" id="412755"/>
    <lineage>
        <taxon>unclassified sequences</taxon>
        <taxon>metagenomes</taxon>
        <taxon>ecological metagenomes</taxon>
    </lineage>
</organism>
<evidence type="ECO:0000313" key="1">
    <source>
        <dbReference type="EMBL" id="GAH23663.1"/>
    </source>
</evidence>
<dbReference type="EMBL" id="BARU01003425">
    <property type="protein sequence ID" value="GAH23663.1"/>
    <property type="molecule type" value="Genomic_DNA"/>
</dbReference>
<gene>
    <name evidence="1" type="ORF">S03H2_07417</name>
</gene>
<dbReference type="AlphaFoldDB" id="X1FSC8"/>
<reference evidence="1" key="1">
    <citation type="journal article" date="2014" name="Front. Microbiol.">
        <title>High frequency of phylogenetically diverse reductive dehalogenase-homologous genes in deep subseafloor sedimentary metagenomes.</title>
        <authorList>
            <person name="Kawai M."/>
            <person name="Futagami T."/>
            <person name="Toyoda A."/>
            <person name="Takaki Y."/>
            <person name="Nishi S."/>
            <person name="Hori S."/>
            <person name="Arai W."/>
            <person name="Tsubouchi T."/>
            <person name="Morono Y."/>
            <person name="Uchiyama I."/>
            <person name="Ito T."/>
            <person name="Fujiyama A."/>
            <person name="Inagaki F."/>
            <person name="Takami H."/>
        </authorList>
    </citation>
    <scope>NUCLEOTIDE SEQUENCE</scope>
    <source>
        <strain evidence="1">Expedition CK06-06</strain>
    </source>
</reference>